<dbReference type="Gene3D" id="1.10.1740.10">
    <property type="match status" value="1"/>
</dbReference>
<organism evidence="8 9">
    <name type="scientific">Thauera linaloolentis (strain DSM 12138 / JCM 21573 / CCUG 41526 / CIP 105981 / IAM 15112 / NBRC 102519 / 47Lol)</name>
    <dbReference type="NCBI Taxonomy" id="1123367"/>
    <lineage>
        <taxon>Bacteria</taxon>
        <taxon>Pseudomonadati</taxon>
        <taxon>Pseudomonadota</taxon>
        <taxon>Betaproteobacteria</taxon>
        <taxon>Rhodocyclales</taxon>
        <taxon>Zoogloeaceae</taxon>
        <taxon>Thauera</taxon>
    </lineage>
</organism>
<dbReference type="eggNOG" id="COG1595">
    <property type="taxonomic scope" value="Bacteria"/>
</dbReference>
<dbReference type="Proteomes" id="UP000013232">
    <property type="component" value="Unassembled WGS sequence"/>
</dbReference>
<name>N6Z8E4_THAL4</name>
<evidence type="ECO:0000259" key="7">
    <source>
        <dbReference type="Pfam" id="PF08281"/>
    </source>
</evidence>
<evidence type="ECO:0000313" key="8">
    <source>
        <dbReference type="EMBL" id="ENO88389.1"/>
    </source>
</evidence>
<keyword evidence="2" id="KW-0805">Transcription regulation</keyword>
<keyword evidence="4" id="KW-0804">Transcription</keyword>
<evidence type="ECO:0000259" key="6">
    <source>
        <dbReference type="Pfam" id="PF04542"/>
    </source>
</evidence>
<dbReference type="SUPFAM" id="SSF88659">
    <property type="entry name" value="Sigma3 and sigma4 domains of RNA polymerase sigma factors"/>
    <property type="match status" value="1"/>
</dbReference>
<dbReference type="STRING" id="1123367.GCA_000621305_02558"/>
<reference evidence="8 9" key="1">
    <citation type="submission" date="2012-09" db="EMBL/GenBank/DDBJ databases">
        <title>Draft Genome Sequences of 6 Strains from Genus Thauera.</title>
        <authorList>
            <person name="Liu B."/>
            <person name="Shapleigh J.P."/>
            <person name="Frostegard A.H."/>
        </authorList>
    </citation>
    <scope>NUCLEOTIDE SEQUENCE [LARGE SCALE GENOMIC DNA]</scope>
    <source>
        <strain evidence="9">47Lol / DSM 12138</strain>
    </source>
</reference>
<dbReference type="Pfam" id="PF04542">
    <property type="entry name" value="Sigma70_r2"/>
    <property type="match status" value="1"/>
</dbReference>
<dbReference type="CDD" id="cd06171">
    <property type="entry name" value="Sigma70_r4"/>
    <property type="match status" value="1"/>
</dbReference>
<comment type="caution">
    <text evidence="8">The sequence shown here is derived from an EMBL/GenBank/DDBJ whole genome shotgun (WGS) entry which is preliminary data.</text>
</comment>
<dbReference type="InterPro" id="IPR013325">
    <property type="entry name" value="RNA_pol_sigma_r2"/>
</dbReference>
<comment type="similarity">
    <text evidence="1">Belongs to the sigma-70 factor family. ECF subfamily.</text>
</comment>
<gene>
    <name evidence="8" type="ORF">C666_08790</name>
</gene>
<dbReference type="InterPro" id="IPR007627">
    <property type="entry name" value="RNA_pol_sigma70_r2"/>
</dbReference>
<dbReference type="InterPro" id="IPR013324">
    <property type="entry name" value="RNA_pol_sigma_r3/r4-like"/>
</dbReference>
<sequence length="173" mass="19690">MLERHYPELLKFLVRQIRDRDAAADLAQESYVRILTLQQSGEAVADPRALLYRIARNLLIDRHRHGAVRNHESLDERPDAGQPAAPRHQQPEEIYAFARYAEAMADAIESLPPRCREAFILNRFDGLTHQQVAERMGISRNMVAQHIMRGILVCKACSDRFHCSGQGGERPAP</sequence>
<dbReference type="PANTHER" id="PTHR43133">
    <property type="entry name" value="RNA POLYMERASE ECF-TYPE SIGMA FACTO"/>
    <property type="match status" value="1"/>
</dbReference>
<dbReference type="InterPro" id="IPR036388">
    <property type="entry name" value="WH-like_DNA-bd_sf"/>
</dbReference>
<feature type="compositionally biased region" description="Basic and acidic residues" evidence="5">
    <location>
        <begin position="69"/>
        <end position="79"/>
    </location>
</feature>
<evidence type="ECO:0000256" key="3">
    <source>
        <dbReference type="ARBA" id="ARBA00023082"/>
    </source>
</evidence>
<dbReference type="InterPro" id="IPR013249">
    <property type="entry name" value="RNA_pol_sigma70_r4_t2"/>
</dbReference>
<feature type="domain" description="RNA polymerase sigma-70 region 2" evidence="6">
    <location>
        <begin position="2"/>
        <end position="65"/>
    </location>
</feature>
<protein>
    <submittedName>
        <fullName evidence="8">ECF subfamily RNA polymerase sigma factor</fullName>
    </submittedName>
</protein>
<dbReference type="EMBL" id="AMXE01000026">
    <property type="protein sequence ID" value="ENO88389.1"/>
    <property type="molecule type" value="Genomic_DNA"/>
</dbReference>
<dbReference type="GO" id="GO:0016987">
    <property type="term" value="F:sigma factor activity"/>
    <property type="evidence" value="ECO:0007669"/>
    <property type="project" value="UniProtKB-KW"/>
</dbReference>
<proteinExistence type="inferred from homology"/>
<dbReference type="InterPro" id="IPR014284">
    <property type="entry name" value="RNA_pol_sigma-70_dom"/>
</dbReference>
<dbReference type="OrthoDB" id="9784272at2"/>
<dbReference type="GO" id="GO:0003677">
    <property type="term" value="F:DNA binding"/>
    <property type="evidence" value="ECO:0007669"/>
    <property type="project" value="InterPro"/>
</dbReference>
<keyword evidence="9" id="KW-1185">Reference proteome</keyword>
<dbReference type="NCBIfam" id="TIGR02937">
    <property type="entry name" value="sigma70-ECF"/>
    <property type="match status" value="1"/>
</dbReference>
<dbReference type="RefSeq" id="WP_004337150.1">
    <property type="nucleotide sequence ID" value="NZ_AMXE01000026.1"/>
</dbReference>
<evidence type="ECO:0000256" key="4">
    <source>
        <dbReference type="ARBA" id="ARBA00023163"/>
    </source>
</evidence>
<evidence type="ECO:0000256" key="1">
    <source>
        <dbReference type="ARBA" id="ARBA00010641"/>
    </source>
</evidence>
<keyword evidence="3" id="KW-0731">Sigma factor</keyword>
<evidence type="ECO:0000313" key="9">
    <source>
        <dbReference type="Proteomes" id="UP000013232"/>
    </source>
</evidence>
<dbReference type="Gene3D" id="1.10.10.10">
    <property type="entry name" value="Winged helix-like DNA-binding domain superfamily/Winged helix DNA-binding domain"/>
    <property type="match status" value="1"/>
</dbReference>
<evidence type="ECO:0000256" key="2">
    <source>
        <dbReference type="ARBA" id="ARBA00023015"/>
    </source>
</evidence>
<accession>N6Z8E4</accession>
<dbReference type="GO" id="GO:0006352">
    <property type="term" value="P:DNA-templated transcription initiation"/>
    <property type="evidence" value="ECO:0007669"/>
    <property type="project" value="InterPro"/>
</dbReference>
<dbReference type="SUPFAM" id="SSF88946">
    <property type="entry name" value="Sigma2 domain of RNA polymerase sigma factors"/>
    <property type="match status" value="1"/>
</dbReference>
<dbReference type="AlphaFoldDB" id="N6Z8E4"/>
<evidence type="ECO:0000256" key="5">
    <source>
        <dbReference type="SAM" id="MobiDB-lite"/>
    </source>
</evidence>
<feature type="domain" description="RNA polymerase sigma factor 70 region 4 type 2" evidence="7">
    <location>
        <begin position="102"/>
        <end position="150"/>
    </location>
</feature>
<feature type="region of interest" description="Disordered" evidence="5">
    <location>
        <begin position="69"/>
        <end position="88"/>
    </location>
</feature>
<dbReference type="InterPro" id="IPR039425">
    <property type="entry name" value="RNA_pol_sigma-70-like"/>
</dbReference>
<dbReference type="Pfam" id="PF08281">
    <property type="entry name" value="Sigma70_r4_2"/>
    <property type="match status" value="1"/>
</dbReference>
<dbReference type="PANTHER" id="PTHR43133:SF63">
    <property type="entry name" value="RNA POLYMERASE SIGMA FACTOR FECI-RELATED"/>
    <property type="match status" value="1"/>
</dbReference>